<dbReference type="InterPro" id="IPR045518">
    <property type="entry name" value="2EXR"/>
</dbReference>
<keyword evidence="4" id="KW-1185">Reference proteome</keyword>
<dbReference type="VEuPathDB" id="FungiDB:CPUR_03392"/>
<dbReference type="STRING" id="1111077.M1W4Y5"/>
<organism evidence="3 4">
    <name type="scientific">Claviceps purpurea (strain 20.1)</name>
    <name type="common">Ergot fungus</name>
    <name type="synonym">Sphacelia segetum</name>
    <dbReference type="NCBI Taxonomy" id="1111077"/>
    <lineage>
        <taxon>Eukaryota</taxon>
        <taxon>Fungi</taxon>
        <taxon>Dikarya</taxon>
        <taxon>Ascomycota</taxon>
        <taxon>Pezizomycotina</taxon>
        <taxon>Sordariomycetes</taxon>
        <taxon>Hypocreomycetidae</taxon>
        <taxon>Hypocreales</taxon>
        <taxon>Clavicipitaceae</taxon>
        <taxon>Claviceps</taxon>
    </lineage>
</organism>
<dbReference type="EMBL" id="CAGA01000015">
    <property type="protein sequence ID" value="CCE29545.1"/>
    <property type="molecule type" value="Genomic_DNA"/>
</dbReference>
<feature type="region of interest" description="Disordered" evidence="1">
    <location>
        <begin position="19"/>
        <end position="46"/>
    </location>
</feature>
<evidence type="ECO:0000259" key="2">
    <source>
        <dbReference type="Pfam" id="PF20150"/>
    </source>
</evidence>
<evidence type="ECO:0000256" key="1">
    <source>
        <dbReference type="SAM" id="MobiDB-lite"/>
    </source>
</evidence>
<dbReference type="Proteomes" id="UP000016801">
    <property type="component" value="Unassembled WGS sequence"/>
</dbReference>
<accession>M1W4Y5</accession>
<evidence type="ECO:0000313" key="4">
    <source>
        <dbReference type="Proteomes" id="UP000016801"/>
    </source>
</evidence>
<dbReference type="eggNOG" id="ENOG502SWCQ">
    <property type="taxonomic scope" value="Eukaryota"/>
</dbReference>
<feature type="region of interest" description="Disordered" evidence="1">
    <location>
        <begin position="389"/>
        <end position="425"/>
    </location>
</feature>
<sequence>MTRSRSDLVLELFHLLNHSGSESSEGSPSEKGYQNEDSAPRPFPQFMQLPPELRHRVWELYCPELSVKARVLQFMFSDSRITAHPTLAYQTKTLRAMQSTHRESRSIALRRYPNKVGIDLGPYDTAYIRFQKETDVVALLDDEPHLDFYCSPEFGNEIENFAIRPVQDIDDTLNNYTEDLLEEVAGLRHGMPNLKRLFSQWPAEFKPRRFKDWCVSDNVHRYLLETYKPGNGLTYNTHSLFCWPDLDAHPIFTRSSVHRLCSDETMERMGVEVWPLVDFQWRKGLNMYDTMKRVHFNPELADELEPFYADAYDESDLEDDNLLDDDTDSVDDGNEEMDDDEREEEPASLELEDAYTSDEEFDTEPYRHANEKLLLWALMKKRRWRLGSLSSEDEIEEEVDEEGNADDGDTTQYKRARRSHWIQMD</sequence>
<protein>
    <recommendedName>
        <fullName evidence="2">2EXR domain-containing protein</fullName>
    </recommendedName>
</protein>
<proteinExistence type="predicted"/>
<gene>
    <name evidence="3" type="ORF">CPUR_03392</name>
</gene>
<feature type="compositionally biased region" description="Acidic residues" evidence="1">
    <location>
        <begin position="391"/>
        <end position="409"/>
    </location>
</feature>
<reference evidence="3 4" key="1">
    <citation type="journal article" date="2013" name="PLoS Genet.">
        <title>Plant-symbiotic fungi as chemical engineers: Multi-genome analysis of the Clavicipitaceae reveals dynamics of alkaloid loci.</title>
        <authorList>
            <person name="Schardl C.L."/>
            <person name="Young C.A."/>
            <person name="Hesse U."/>
            <person name="Amyotte S.G."/>
            <person name="Andreeva K."/>
            <person name="Calie P.J."/>
            <person name="Fleetwood D.J."/>
            <person name="Haws D.C."/>
            <person name="Moore N."/>
            <person name="Oeser B."/>
            <person name="Panaccione D.G."/>
            <person name="Schweri K.K."/>
            <person name="Voisey C.R."/>
            <person name="Farman M.L."/>
            <person name="Jaromczyk J.W."/>
            <person name="Roe B.A."/>
            <person name="O'Sullivan D.M."/>
            <person name="Scott B."/>
            <person name="Tudzynski P."/>
            <person name="An Z."/>
            <person name="Arnaoudova E.G."/>
            <person name="Bullock C.T."/>
            <person name="Charlton N.D."/>
            <person name="Chen L."/>
            <person name="Cox M."/>
            <person name="Dinkins R.D."/>
            <person name="Florea S."/>
            <person name="Glenn A.E."/>
            <person name="Gordon A."/>
            <person name="Gueldener U."/>
            <person name="Harris D.R."/>
            <person name="Hollin W."/>
            <person name="Jaromczyk J."/>
            <person name="Johnson R.D."/>
            <person name="Khan A.K."/>
            <person name="Leistner E."/>
            <person name="Leuchtmann A."/>
            <person name="Li C."/>
            <person name="Liu J."/>
            <person name="Liu J."/>
            <person name="Liu M."/>
            <person name="Mace W."/>
            <person name="Machado C."/>
            <person name="Nagabhyru P."/>
            <person name="Pan J."/>
            <person name="Schmid J."/>
            <person name="Sugawara K."/>
            <person name="Steiner U."/>
            <person name="Takach J.E."/>
            <person name="Tanaka E."/>
            <person name="Webb J.S."/>
            <person name="Wilson E.V."/>
            <person name="Wiseman J.L."/>
            <person name="Yoshida R."/>
            <person name="Zeng Z."/>
        </authorList>
    </citation>
    <scope>NUCLEOTIDE SEQUENCE [LARGE SCALE GENOMIC DNA]</scope>
    <source>
        <strain evidence="3 4">20.1</strain>
    </source>
</reference>
<feature type="compositionally biased region" description="Basic residues" evidence="1">
    <location>
        <begin position="414"/>
        <end position="425"/>
    </location>
</feature>
<dbReference type="OrthoDB" id="3501032at2759"/>
<dbReference type="AlphaFoldDB" id="M1W4Y5"/>
<dbReference type="Pfam" id="PF20150">
    <property type="entry name" value="2EXR"/>
    <property type="match status" value="1"/>
</dbReference>
<evidence type="ECO:0000313" key="3">
    <source>
        <dbReference type="EMBL" id="CCE29545.1"/>
    </source>
</evidence>
<feature type="domain" description="2EXR" evidence="2">
    <location>
        <begin position="43"/>
        <end position="137"/>
    </location>
</feature>
<dbReference type="HOGENOM" id="CLU_046152_0_0_1"/>
<feature type="region of interest" description="Disordered" evidence="1">
    <location>
        <begin position="315"/>
        <end position="363"/>
    </location>
</feature>
<comment type="caution">
    <text evidence="3">The sequence shown here is derived from an EMBL/GenBank/DDBJ whole genome shotgun (WGS) entry which is preliminary data.</text>
</comment>
<name>M1W4Y5_CLAP2</name>
<feature type="compositionally biased region" description="Low complexity" evidence="1">
    <location>
        <begin position="19"/>
        <end position="32"/>
    </location>
</feature>